<gene>
    <name evidence="2" type="ORF">CLAFUR5_03554</name>
</gene>
<sequence>MSTNDTGSNSARSVSTALDTSRREIRILAINPADDLDSILVCNLQTVALDDCTPEYRDSLRSGIAATDVKTGAQYEVYCRDCAYDVPCSKIKIPRWRFRNQRLSWYEMKRAFGMHPDMEDPTDAMSTPALTVNDPMVLVSAPWRTACVTPRYTWGDYQALSYCWESEEKVCKVVLNGCTVLIPKNLAAALRRLRRTEEVRSGLKIWCDALCVDQDNIAERNHQVSLMGNVYRGALAVVVWLGPSGDESQSAFHSMLQLHHVENAFCWNPEPRDRNNCEDWLRGIPWVAVLKLFSRTYWRRLWIVQELALNNQMTVFYCGDEQISQEALSIVAALMRDISSTITITLLAQRTSSGDSTGSSQQYSQPEIYALCDHVRVLSSDDDLEIGRYSEPSTESRLQGC</sequence>
<dbReference type="InterPro" id="IPR052895">
    <property type="entry name" value="HetReg/Transcr_Mod"/>
</dbReference>
<dbReference type="InterPro" id="IPR010730">
    <property type="entry name" value="HET"/>
</dbReference>
<dbReference type="PANTHER" id="PTHR24148">
    <property type="entry name" value="ANKYRIN REPEAT DOMAIN-CONTAINING PROTEIN 39 HOMOLOG-RELATED"/>
    <property type="match status" value="1"/>
</dbReference>
<name>A0A9Q8L930_PASFU</name>
<reference evidence="2" key="2">
    <citation type="journal article" date="2022" name="Microb. Genom.">
        <title>A chromosome-scale genome assembly of the tomato pathogen Cladosporium fulvum reveals a compartmentalized genome architecture and the presence of a dispensable chromosome.</title>
        <authorList>
            <person name="Zaccaron A.Z."/>
            <person name="Chen L.H."/>
            <person name="Samaras A."/>
            <person name="Stergiopoulos I."/>
        </authorList>
    </citation>
    <scope>NUCLEOTIDE SEQUENCE</scope>
    <source>
        <strain evidence="2">Race5_Kim</strain>
    </source>
</reference>
<dbReference type="EMBL" id="CP090164">
    <property type="protein sequence ID" value="UJO13113.1"/>
    <property type="molecule type" value="Genomic_DNA"/>
</dbReference>
<dbReference type="Proteomes" id="UP000756132">
    <property type="component" value="Chromosome 2"/>
</dbReference>
<dbReference type="GeneID" id="71983432"/>
<dbReference type="PANTHER" id="PTHR24148:SF73">
    <property type="entry name" value="HET DOMAIN PROTEIN (AFU_ORTHOLOGUE AFUA_8G01020)"/>
    <property type="match status" value="1"/>
</dbReference>
<feature type="domain" description="Heterokaryon incompatibility" evidence="1">
    <location>
        <begin position="157"/>
        <end position="306"/>
    </location>
</feature>
<keyword evidence="3" id="KW-1185">Reference proteome</keyword>
<dbReference type="RefSeq" id="XP_047757479.1">
    <property type="nucleotide sequence ID" value="XM_047902702.1"/>
</dbReference>
<dbReference type="KEGG" id="ffu:CLAFUR5_03554"/>
<dbReference type="Pfam" id="PF06985">
    <property type="entry name" value="HET"/>
    <property type="match status" value="1"/>
</dbReference>
<evidence type="ECO:0000313" key="2">
    <source>
        <dbReference type="EMBL" id="UJO13113.1"/>
    </source>
</evidence>
<evidence type="ECO:0000259" key="1">
    <source>
        <dbReference type="Pfam" id="PF06985"/>
    </source>
</evidence>
<protein>
    <recommendedName>
        <fullName evidence="1">Heterokaryon incompatibility domain-containing protein</fullName>
    </recommendedName>
</protein>
<reference evidence="2" key="1">
    <citation type="submission" date="2021-12" db="EMBL/GenBank/DDBJ databases">
        <authorList>
            <person name="Zaccaron A."/>
            <person name="Stergiopoulos I."/>
        </authorList>
    </citation>
    <scope>NUCLEOTIDE SEQUENCE</scope>
    <source>
        <strain evidence="2">Race5_Kim</strain>
    </source>
</reference>
<accession>A0A9Q8L930</accession>
<evidence type="ECO:0000313" key="3">
    <source>
        <dbReference type="Proteomes" id="UP000756132"/>
    </source>
</evidence>
<dbReference type="AlphaFoldDB" id="A0A9Q8L930"/>
<proteinExistence type="predicted"/>
<dbReference type="OrthoDB" id="3639316at2759"/>
<organism evidence="2 3">
    <name type="scientific">Passalora fulva</name>
    <name type="common">Tomato leaf mold</name>
    <name type="synonym">Cladosporium fulvum</name>
    <dbReference type="NCBI Taxonomy" id="5499"/>
    <lineage>
        <taxon>Eukaryota</taxon>
        <taxon>Fungi</taxon>
        <taxon>Dikarya</taxon>
        <taxon>Ascomycota</taxon>
        <taxon>Pezizomycotina</taxon>
        <taxon>Dothideomycetes</taxon>
        <taxon>Dothideomycetidae</taxon>
        <taxon>Mycosphaerellales</taxon>
        <taxon>Mycosphaerellaceae</taxon>
        <taxon>Fulvia</taxon>
    </lineage>
</organism>